<dbReference type="Pfam" id="PF04526">
    <property type="entry name" value="DUF568"/>
    <property type="match status" value="1"/>
</dbReference>
<organism evidence="3 4">
    <name type="scientific">Prunus armeniaca</name>
    <name type="common">Apricot</name>
    <name type="synonym">Armeniaca vulgaris</name>
    <dbReference type="NCBI Taxonomy" id="36596"/>
    <lineage>
        <taxon>Eukaryota</taxon>
        <taxon>Viridiplantae</taxon>
        <taxon>Streptophyta</taxon>
        <taxon>Embryophyta</taxon>
        <taxon>Tracheophyta</taxon>
        <taxon>Spermatophyta</taxon>
        <taxon>Magnoliopsida</taxon>
        <taxon>eudicotyledons</taxon>
        <taxon>Gunneridae</taxon>
        <taxon>Pentapetalae</taxon>
        <taxon>rosids</taxon>
        <taxon>fabids</taxon>
        <taxon>Rosales</taxon>
        <taxon>Rosaceae</taxon>
        <taxon>Amygdaloideae</taxon>
        <taxon>Amygdaleae</taxon>
        <taxon>Prunus</taxon>
    </lineage>
</organism>
<evidence type="ECO:0000313" key="4">
    <source>
        <dbReference type="Proteomes" id="UP000507245"/>
    </source>
</evidence>
<dbReference type="InterPro" id="IPR045265">
    <property type="entry name" value="AIR12_DOMON"/>
</dbReference>
<dbReference type="EMBL" id="CAEKKB010000007">
    <property type="protein sequence ID" value="CAB4316210.1"/>
    <property type="molecule type" value="Genomic_DNA"/>
</dbReference>
<evidence type="ECO:0000259" key="1">
    <source>
        <dbReference type="Pfam" id="PF04526"/>
    </source>
</evidence>
<accession>A0A6J5XR52</accession>
<dbReference type="PANTHER" id="PTHR23130">
    <property type="entry name" value="CYTOCHROME B561 AND DOMON DOMAIN-CONTAINING PROTEIN"/>
    <property type="match status" value="1"/>
</dbReference>
<gene>
    <name evidence="2" type="ORF">ORAREDHAP_LOCUS3838</name>
    <name evidence="3" type="ORF">ORAREDHAP_LOCUS41189</name>
</gene>
<keyword evidence="4" id="KW-1185">Reference proteome</keyword>
<reference evidence="4" key="1">
    <citation type="journal article" date="2020" name="Genome Biol.">
        <title>Gamete binning: chromosome-level and haplotype-resolved genome assembly enabled by high-throughput single-cell sequencing of gamete genomes.</title>
        <authorList>
            <person name="Campoy J.A."/>
            <person name="Sun H."/>
            <person name="Goel M."/>
            <person name="Jiao W.-B."/>
            <person name="Folz-Donahue K."/>
            <person name="Wang N."/>
            <person name="Rubio M."/>
            <person name="Liu C."/>
            <person name="Kukat C."/>
            <person name="Ruiz D."/>
            <person name="Huettel B."/>
            <person name="Schneeberger K."/>
        </authorList>
    </citation>
    <scope>NUCLEOTIDE SEQUENCE [LARGE SCALE GENOMIC DNA]</scope>
    <source>
        <strain evidence="4">cv. Rojo Pasion</strain>
    </source>
</reference>
<reference evidence="3" key="2">
    <citation type="submission" date="2020-05" db="EMBL/GenBank/DDBJ databases">
        <authorList>
            <person name="Campoy J."/>
            <person name="Schneeberger K."/>
            <person name="Spophaly S."/>
        </authorList>
    </citation>
    <scope>NUCLEOTIDE SEQUENCE [LARGE SCALE GENOMIC DNA]</scope>
    <source>
        <strain evidence="3">PruArmRojPasFocal</strain>
    </source>
</reference>
<feature type="domain" description="AIR12 DOMON" evidence="1">
    <location>
        <begin position="2"/>
        <end position="77"/>
    </location>
</feature>
<sequence>MDIKTFNISSYNNIVKSKLAFNVWDTSAESSGGIFRLFVKLKVEEMSVNQVWQVGPSVSDGFPAKHDFASRSLNSPKNFLSFLQFCAQIVN</sequence>
<dbReference type="EMBL" id="CAEKKB010000001">
    <property type="protein sequence ID" value="CAB4294093.1"/>
    <property type="molecule type" value="Genomic_DNA"/>
</dbReference>
<proteinExistence type="predicted"/>
<dbReference type="PANTHER" id="PTHR23130:SF195">
    <property type="entry name" value="CYTOCHROME B561 AND DOMON DOMAIN-CONTAINING PROTEIN"/>
    <property type="match status" value="1"/>
</dbReference>
<dbReference type="AlphaFoldDB" id="A0A6J5XR52"/>
<dbReference type="OrthoDB" id="2419613at2759"/>
<evidence type="ECO:0000313" key="2">
    <source>
        <dbReference type="EMBL" id="CAB4294093.1"/>
    </source>
</evidence>
<name>A0A6J5XR52_PRUAR</name>
<dbReference type="Proteomes" id="UP000507245">
    <property type="component" value="Unassembled WGS sequence"/>
</dbReference>
<evidence type="ECO:0000313" key="3">
    <source>
        <dbReference type="EMBL" id="CAB4316210.1"/>
    </source>
</evidence>
<protein>
    <recommendedName>
        <fullName evidence="1">AIR12 DOMON domain-containing protein</fullName>
    </recommendedName>
</protein>